<dbReference type="InterPro" id="IPR023524">
    <property type="entry name" value="Uncharacterised_SprT-like"/>
</dbReference>
<protein>
    <recommendedName>
        <fullName evidence="4">Protein SprT-like</fullName>
    </recommendedName>
</protein>
<proteinExistence type="inferred from homology"/>
<gene>
    <name evidence="6" type="ORF">EV146_12212</name>
</gene>
<dbReference type="GO" id="GO:0008270">
    <property type="term" value="F:zinc ion binding"/>
    <property type="evidence" value="ECO:0007669"/>
    <property type="project" value="UniProtKB-UniRule"/>
</dbReference>
<comment type="caution">
    <text evidence="6">The sequence shown here is derived from an EMBL/GenBank/DDBJ whole genome shotgun (WGS) entry which is preliminary data.</text>
</comment>
<comment type="subcellular location">
    <subcellularLocation>
        <location evidence="4">Cytoplasm</location>
    </subcellularLocation>
</comment>
<dbReference type="HAMAP" id="MF_00745">
    <property type="entry name" value="SprT_like"/>
    <property type="match status" value="1"/>
</dbReference>
<dbReference type="GO" id="GO:0006950">
    <property type="term" value="P:response to stress"/>
    <property type="evidence" value="ECO:0007669"/>
    <property type="project" value="UniProtKB-ARBA"/>
</dbReference>
<dbReference type="NCBIfam" id="NF003339">
    <property type="entry name" value="PRK04351.1"/>
    <property type="match status" value="1"/>
</dbReference>
<dbReference type="Pfam" id="PF10263">
    <property type="entry name" value="SprT-like"/>
    <property type="match status" value="1"/>
</dbReference>
<dbReference type="AlphaFoldDB" id="A0A4R2AW58"/>
<dbReference type="Proteomes" id="UP000295689">
    <property type="component" value="Unassembled WGS sequence"/>
</dbReference>
<organism evidence="6 7">
    <name type="scientific">Mesobacillus foraminis</name>
    <dbReference type="NCBI Taxonomy" id="279826"/>
    <lineage>
        <taxon>Bacteria</taxon>
        <taxon>Bacillati</taxon>
        <taxon>Bacillota</taxon>
        <taxon>Bacilli</taxon>
        <taxon>Bacillales</taxon>
        <taxon>Bacillaceae</taxon>
        <taxon>Mesobacillus</taxon>
    </lineage>
</organism>
<evidence type="ECO:0000256" key="3">
    <source>
        <dbReference type="ARBA" id="ARBA00022833"/>
    </source>
</evidence>
<comment type="similarity">
    <text evidence="4">Belongs to the SprT family.</text>
</comment>
<evidence type="ECO:0000256" key="1">
    <source>
        <dbReference type="ARBA" id="ARBA00022490"/>
    </source>
</evidence>
<feature type="domain" description="SprT-like" evidence="5">
    <location>
        <begin position="4"/>
        <end position="151"/>
    </location>
</feature>
<name>A0A4R2AW58_9BACI</name>
<keyword evidence="1 4" id="KW-0963">Cytoplasm</keyword>
<evidence type="ECO:0000256" key="2">
    <source>
        <dbReference type="ARBA" id="ARBA00022723"/>
    </source>
</evidence>
<dbReference type="Pfam" id="PF17283">
    <property type="entry name" value="Zn_ribbon_SprT"/>
    <property type="match status" value="1"/>
</dbReference>
<evidence type="ECO:0000256" key="4">
    <source>
        <dbReference type="HAMAP-Rule" id="MF_00745"/>
    </source>
</evidence>
<keyword evidence="7" id="KW-1185">Reference proteome</keyword>
<feature type="active site" evidence="4">
    <location>
        <position position="68"/>
    </location>
</feature>
<sequence>MKDEELQTLIETISAKEFGKPFRHKAFFNPRLRTTGGRYMLRSHNIEINKKYFEQLGEDELIGIIKHELCHYHLHLEGKGYKHRDRDFRELLSKVGAPRFCSNLPEEKKQLKPKRLLVYQCTSCGLVYHRKRIINTVRYVCGKCQGRLELIKELTNN</sequence>
<evidence type="ECO:0000313" key="6">
    <source>
        <dbReference type="EMBL" id="TCN17993.1"/>
    </source>
</evidence>
<dbReference type="RefSeq" id="WP_132011472.1">
    <property type="nucleotide sequence ID" value="NZ_JABUHM010000022.1"/>
</dbReference>
<accession>A0A4R2AW58</accession>
<keyword evidence="3 4" id="KW-0862">Zinc</keyword>
<dbReference type="SMART" id="SM00731">
    <property type="entry name" value="SprT"/>
    <property type="match status" value="1"/>
</dbReference>
<dbReference type="EMBL" id="SLVV01000022">
    <property type="protein sequence ID" value="TCN17993.1"/>
    <property type="molecule type" value="Genomic_DNA"/>
</dbReference>
<reference evidence="6 7" key="1">
    <citation type="journal article" date="2015" name="Stand. Genomic Sci.">
        <title>Genomic Encyclopedia of Bacterial and Archaeal Type Strains, Phase III: the genomes of soil and plant-associated and newly described type strains.</title>
        <authorList>
            <person name="Whitman W.B."/>
            <person name="Woyke T."/>
            <person name="Klenk H.P."/>
            <person name="Zhou Y."/>
            <person name="Lilburn T.G."/>
            <person name="Beck B.J."/>
            <person name="De Vos P."/>
            <person name="Vandamme P."/>
            <person name="Eisen J.A."/>
            <person name="Garrity G."/>
            <person name="Hugenholtz P."/>
            <person name="Kyrpides N.C."/>
        </authorList>
    </citation>
    <scope>NUCLEOTIDE SEQUENCE [LARGE SCALE GENOMIC DNA]</scope>
    <source>
        <strain evidence="6 7">CV53</strain>
    </source>
</reference>
<dbReference type="InterPro" id="IPR006640">
    <property type="entry name" value="SprT-like_domain"/>
</dbReference>
<dbReference type="GO" id="GO:0005737">
    <property type="term" value="C:cytoplasm"/>
    <property type="evidence" value="ECO:0007669"/>
    <property type="project" value="UniProtKB-SubCell"/>
</dbReference>
<feature type="binding site" evidence="4">
    <location>
        <position position="71"/>
    </location>
    <ligand>
        <name>Zn(2+)</name>
        <dbReference type="ChEBI" id="CHEBI:29105"/>
    </ligand>
</feature>
<dbReference type="InterPro" id="IPR035240">
    <property type="entry name" value="SprT_Zn_ribbon"/>
</dbReference>
<evidence type="ECO:0000313" key="7">
    <source>
        <dbReference type="Proteomes" id="UP000295689"/>
    </source>
</evidence>
<feature type="binding site" evidence="4">
    <location>
        <position position="67"/>
    </location>
    <ligand>
        <name>Zn(2+)</name>
        <dbReference type="ChEBI" id="CHEBI:29105"/>
    </ligand>
</feature>
<comment type="cofactor">
    <cofactor evidence="4">
        <name>Zn(2+)</name>
        <dbReference type="ChEBI" id="CHEBI:29105"/>
    </cofactor>
    <text evidence="4">Binds 1 zinc ion.</text>
</comment>
<evidence type="ECO:0000259" key="5">
    <source>
        <dbReference type="SMART" id="SM00731"/>
    </source>
</evidence>
<keyword evidence="2 4" id="KW-0479">Metal-binding</keyword>